<accession>A0ABW7FWI8</accession>
<protein>
    <submittedName>
        <fullName evidence="3">LysM peptidoglycan-binding domain-containing protein</fullName>
    </submittedName>
</protein>
<dbReference type="InterPro" id="IPR036779">
    <property type="entry name" value="LysM_dom_sf"/>
</dbReference>
<evidence type="ECO:0000256" key="1">
    <source>
        <dbReference type="SAM" id="SignalP"/>
    </source>
</evidence>
<dbReference type="PANTHER" id="PTHR34700:SF4">
    <property type="entry name" value="PHAGE-LIKE ELEMENT PBSX PROTEIN XKDP"/>
    <property type="match status" value="1"/>
</dbReference>
<dbReference type="RefSeq" id="WP_394461170.1">
    <property type="nucleotide sequence ID" value="NZ_JBIGHZ010000004.1"/>
</dbReference>
<evidence type="ECO:0000313" key="3">
    <source>
        <dbReference type="EMBL" id="MFG6448692.1"/>
    </source>
</evidence>
<organism evidence="3 4">
    <name type="scientific">Roseateles rivi</name>
    <dbReference type="NCBI Taxonomy" id="3299028"/>
    <lineage>
        <taxon>Bacteria</taxon>
        <taxon>Pseudomonadati</taxon>
        <taxon>Pseudomonadota</taxon>
        <taxon>Betaproteobacteria</taxon>
        <taxon>Burkholderiales</taxon>
        <taxon>Sphaerotilaceae</taxon>
        <taxon>Roseateles</taxon>
    </lineage>
</organism>
<evidence type="ECO:0000313" key="4">
    <source>
        <dbReference type="Proteomes" id="UP001606099"/>
    </source>
</evidence>
<comment type="caution">
    <text evidence="3">The sequence shown here is derived from an EMBL/GenBank/DDBJ whole genome shotgun (WGS) entry which is preliminary data.</text>
</comment>
<dbReference type="PROSITE" id="PS51257">
    <property type="entry name" value="PROKAR_LIPOPROTEIN"/>
    <property type="match status" value="1"/>
</dbReference>
<dbReference type="SUPFAM" id="SSF54106">
    <property type="entry name" value="LysM domain"/>
    <property type="match status" value="1"/>
</dbReference>
<name>A0ABW7FWI8_9BURK</name>
<dbReference type="CDD" id="cd00118">
    <property type="entry name" value="LysM"/>
    <property type="match status" value="1"/>
</dbReference>
<dbReference type="PANTHER" id="PTHR34700">
    <property type="entry name" value="POTASSIUM BINDING PROTEIN KBP"/>
    <property type="match status" value="1"/>
</dbReference>
<dbReference type="InterPro" id="IPR018392">
    <property type="entry name" value="LysM"/>
</dbReference>
<feature type="chain" id="PRO_5046755778" evidence="1">
    <location>
        <begin position="32"/>
        <end position="384"/>
    </location>
</feature>
<feature type="domain" description="LysM" evidence="2">
    <location>
        <begin position="64"/>
        <end position="113"/>
    </location>
</feature>
<feature type="signal peptide" evidence="1">
    <location>
        <begin position="1"/>
        <end position="31"/>
    </location>
</feature>
<keyword evidence="4" id="KW-1185">Reference proteome</keyword>
<sequence length="384" mass="41808">MLHRKLPRACAAPLAALALSCWAALPSAALAQSTYPITTQQRQTADKVAQQGVPLSALAPNAPDSYTIKRGDTLWRVSSLFLKSPWRWPELWGMNKDQIRNPHLIYPGQVLMLIRSGDRAYLQIGRDTTGGNGDIRLSPRVRSSSLEEALATIPQHLIEPFLTQSVVFDTDALKSAPRIVATNDNKVLLTQGDTAYVRGDVGAYQDFRIFRQPQPLLDPITQELLGYEATYVGAAELLSPAGKKGEHVVPATLRVTAVRTEVGLGDRLAPIDTRSQSSYVPHAPETPIEGHIVAVHGDALTAGQNQVVALNKGLVDGMERGHVLSLWKAGRKVIDKTGGAPEILQLPDVAHGHLLVFQVHQRVSYALILNVQEPVSRGDRFGQP</sequence>
<dbReference type="SMART" id="SM00257">
    <property type="entry name" value="LysM"/>
    <property type="match status" value="1"/>
</dbReference>
<keyword evidence="1" id="KW-0732">Signal</keyword>
<gene>
    <name evidence="3" type="ORF">ACG0Z6_10650</name>
</gene>
<dbReference type="PROSITE" id="PS51782">
    <property type="entry name" value="LYSM"/>
    <property type="match status" value="1"/>
</dbReference>
<dbReference type="Gene3D" id="3.10.350.10">
    <property type="entry name" value="LysM domain"/>
    <property type="match status" value="1"/>
</dbReference>
<dbReference type="Proteomes" id="UP001606099">
    <property type="component" value="Unassembled WGS sequence"/>
</dbReference>
<dbReference type="Pfam" id="PF01476">
    <property type="entry name" value="LysM"/>
    <property type="match status" value="1"/>
</dbReference>
<reference evidence="3 4" key="1">
    <citation type="submission" date="2024-08" db="EMBL/GenBank/DDBJ databases">
        <authorList>
            <person name="Lu H."/>
        </authorList>
    </citation>
    <scope>NUCLEOTIDE SEQUENCE [LARGE SCALE GENOMIC DNA]</scope>
    <source>
        <strain evidence="3 4">BYS180W</strain>
    </source>
</reference>
<proteinExistence type="predicted"/>
<dbReference type="InterPro" id="IPR052196">
    <property type="entry name" value="Bact_Kbp"/>
</dbReference>
<dbReference type="EMBL" id="JBIGHZ010000004">
    <property type="protein sequence ID" value="MFG6448692.1"/>
    <property type="molecule type" value="Genomic_DNA"/>
</dbReference>
<evidence type="ECO:0000259" key="2">
    <source>
        <dbReference type="PROSITE" id="PS51782"/>
    </source>
</evidence>